<dbReference type="InterPro" id="IPR021109">
    <property type="entry name" value="Peptidase_aspartic_dom_sf"/>
</dbReference>
<evidence type="ECO:0000313" key="2">
    <source>
        <dbReference type="Proteomes" id="UP000276133"/>
    </source>
</evidence>
<dbReference type="AlphaFoldDB" id="A0A3M7SE23"/>
<name>A0A3M7SE23_BRAPC</name>
<evidence type="ECO:0000313" key="1">
    <source>
        <dbReference type="EMBL" id="RNA33818.1"/>
    </source>
</evidence>
<dbReference type="OrthoDB" id="8195376at2759"/>
<dbReference type="PANTHER" id="PTHR37984">
    <property type="entry name" value="PROTEIN CBG26694"/>
    <property type="match status" value="1"/>
</dbReference>
<dbReference type="PANTHER" id="PTHR37984:SF9">
    <property type="entry name" value="INTEGRASE CATALYTIC DOMAIN-CONTAINING PROTEIN"/>
    <property type="match status" value="1"/>
</dbReference>
<accession>A0A3M7SE23</accession>
<comment type="caution">
    <text evidence="1">The sequence shown here is derived from an EMBL/GenBank/DDBJ whole genome shotgun (WGS) entry which is preliminary data.</text>
</comment>
<keyword evidence="2" id="KW-1185">Reference proteome</keyword>
<dbReference type="SUPFAM" id="SSF50630">
    <property type="entry name" value="Acid proteases"/>
    <property type="match status" value="1"/>
</dbReference>
<dbReference type="Gene3D" id="2.40.70.10">
    <property type="entry name" value="Acid Proteases"/>
    <property type="match status" value="1"/>
</dbReference>
<dbReference type="Proteomes" id="UP000276133">
    <property type="component" value="Unassembled WGS sequence"/>
</dbReference>
<sequence length="546" mass="63793">MQLFNIDEDENRVQRWEEWVARLERLMAIKAIKEDKLKQDYLFFFGGSALENVYKKYAEKEDDYEMVNGKIAGHFKSKFNAKLNVLHFRDLFQHEEEPFEDFVNRLRRKAKICAFKDENHEIALQIVHRCKSTSLKRRALEADKELSLDDLIKYGKLEESVNNQMKELKKFNENERTEVNWLNKDGKDKTKENRTYRDVSKKENNDWLMPMVTLWLSGISLGFGVDTGAHVNIMDERSFRKLRFKPRLSKVNTKLYAYGQESYIDTIGRFKTRVKYGSQYRSVEFIVTKGNYGNLLSYKTCVEMGIMAKINSVVKEPQDPMKQKIIQRYPALFSGKIGMLKDHQVDAKSQDLKAKRKMNRYNDQKLKAQVSNFKVGDIVLLKWKRSRKSDSFFDPDSFKIVKINGSMVTLERNGCVLVRNTFFIKIYIERGSDTQESLVLQDILFDKQSQVKQEQHIENNFYKAEEGEEGSGDIENAKETAEFEAGNEKCSMTDVTEQELVENKISGEIPVEESSLSREKRIVKKPIRYGDAVAHGTRAYRKQLKS</sequence>
<organism evidence="1 2">
    <name type="scientific">Brachionus plicatilis</name>
    <name type="common">Marine rotifer</name>
    <name type="synonym">Brachionus muelleri</name>
    <dbReference type="NCBI Taxonomy" id="10195"/>
    <lineage>
        <taxon>Eukaryota</taxon>
        <taxon>Metazoa</taxon>
        <taxon>Spiralia</taxon>
        <taxon>Gnathifera</taxon>
        <taxon>Rotifera</taxon>
        <taxon>Eurotatoria</taxon>
        <taxon>Monogononta</taxon>
        <taxon>Pseudotrocha</taxon>
        <taxon>Ploima</taxon>
        <taxon>Brachionidae</taxon>
        <taxon>Brachionus</taxon>
    </lineage>
</organism>
<dbReference type="STRING" id="10195.A0A3M7SE23"/>
<dbReference type="InterPro" id="IPR050951">
    <property type="entry name" value="Retrovirus_Pol_polyprotein"/>
</dbReference>
<gene>
    <name evidence="1" type="ORF">BpHYR1_005845</name>
</gene>
<dbReference type="EMBL" id="REGN01001575">
    <property type="protein sequence ID" value="RNA33818.1"/>
    <property type="molecule type" value="Genomic_DNA"/>
</dbReference>
<proteinExistence type="predicted"/>
<reference evidence="1 2" key="1">
    <citation type="journal article" date="2018" name="Sci. Rep.">
        <title>Genomic signatures of local adaptation to the degree of environmental predictability in rotifers.</title>
        <authorList>
            <person name="Franch-Gras L."/>
            <person name="Hahn C."/>
            <person name="Garcia-Roger E.M."/>
            <person name="Carmona M.J."/>
            <person name="Serra M."/>
            <person name="Gomez A."/>
        </authorList>
    </citation>
    <scope>NUCLEOTIDE SEQUENCE [LARGE SCALE GENOMIC DNA]</scope>
    <source>
        <strain evidence="1">HYR1</strain>
    </source>
</reference>
<protein>
    <submittedName>
        <fullName evidence="1">Retrovirus-related Pol poly from transposon</fullName>
    </submittedName>
</protein>